<dbReference type="SUPFAM" id="SSF52172">
    <property type="entry name" value="CheY-like"/>
    <property type="match status" value="1"/>
</dbReference>
<dbReference type="AlphaFoldDB" id="A0A9D1YDE0"/>
<reference evidence="2" key="1">
    <citation type="journal article" date="2021" name="PeerJ">
        <title>Extensive microbial diversity within the chicken gut microbiome revealed by metagenomics and culture.</title>
        <authorList>
            <person name="Gilroy R."/>
            <person name="Ravi A."/>
            <person name="Getino M."/>
            <person name="Pursley I."/>
            <person name="Horton D.L."/>
            <person name="Alikhan N.F."/>
            <person name="Baker D."/>
            <person name="Gharbi K."/>
            <person name="Hall N."/>
            <person name="Watson M."/>
            <person name="Adriaenssens E.M."/>
            <person name="Foster-Nyarko E."/>
            <person name="Jarju S."/>
            <person name="Secka A."/>
            <person name="Antonio M."/>
            <person name="Oren A."/>
            <person name="Chaudhuri R.R."/>
            <person name="La Ragione R."/>
            <person name="Hildebrand F."/>
            <person name="Pallen M.J."/>
        </authorList>
    </citation>
    <scope>NUCLEOTIDE SEQUENCE</scope>
    <source>
        <strain evidence="2">1282</strain>
    </source>
</reference>
<dbReference type="Pfam" id="PF04397">
    <property type="entry name" value="LytTR"/>
    <property type="match status" value="1"/>
</dbReference>
<dbReference type="SMART" id="SM00850">
    <property type="entry name" value="LytTR"/>
    <property type="match status" value="1"/>
</dbReference>
<gene>
    <name evidence="2" type="ORF">H9838_07775</name>
</gene>
<dbReference type="EMBL" id="DXDU01000124">
    <property type="protein sequence ID" value="HIY27051.1"/>
    <property type="molecule type" value="Genomic_DNA"/>
</dbReference>
<reference evidence="2" key="2">
    <citation type="submission" date="2021-04" db="EMBL/GenBank/DDBJ databases">
        <authorList>
            <person name="Gilroy R."/>
        </authorList>
    </citation>
    <scope>NUCLEOTIDE SEQUENCE</scope>
    <source>
        <strain evidence="2">1282</strain>
    </source>
</reference>
<dbReference type="Gene3D" id="2.40.50.1020">
    <property type="entry name" value="LytTr DNA-binding domain"/>
    <property type="match status" value="1"/>
</dbReference>
<accession>A0A9D1YDE0</accession>
<dbReference type="InterPro" id="IPR007492">
    <property type="entry name" value="LytTR_DNA-bd_dom"/>
</dbReference>
<protein>
    <submittedName>
        <fullName evidence="2">Response regulator transcription factor</fullName>
    </submittedName>
</protein>
<dbReference type="InterPro" id="IPR011006">
    <property type="entry name" value="CheY-like_superfamily"/>
</dbReference>
<dbReference type="PROSITE" id="PS50930">
    <property type="entry name" value="HTH_LYTTR"/>
    <property type="match status" value="1"/>
</dbReference>
<evidence type="ECO:0000313" key="3">
    <source>
        <dbReference type="Proteomes" id="UP000823915"/>
    </source>
</evidence>
<evidence type="ECO:0000313" key="2">
    <source>
        <dbReference type="EMBL" id="HIY27051.1"/>
    </source>
</evidence>
<name>A0A9D1YDE0_9FIRM</name>
<sequence length="238" mass="26839">MIWVAVCDRDPQRRQQTGGLAARYLENRRGVSGRVALFANSDEMGRCGQLRFDICLVNVEAPLHLEAGKELRRRCPETALLYYSSTQDPAWALEAFRAGASQYLPYPLEERSLWLAMDRAAWERDLGRESRIALNSTQGVVNLRLWDITYARSRGHRITFSLLEGEDLETKCLRVSFATVLAPLEPKGFLRCHDSYAINLAHAVSLTAEGVRLVDGTVVPVSTKKRALVREALKHCPR</sequence>
<organism evidence="2 3">
    <name type="scientific">Candidatus Acutalibacter pullistercoris</name>
    <dbReference type="NCBI Taxonomy" id="2838418"/>
    <lineage>
        <taxon>Bacteria</taxon>
        <taxon>Bacillati</taxon>
        <taxon>Bacillota</taxon>
        <taxon>Clostridia</taxon>
        <taxon>Eubacteriales</taxon>
        <taxon>Acutalibacteraceae</taxon>
        <taxon>Acutalibacter</taxon>
    </lineage>
</organism>
<dbReference type="GO" id="GO:0003677">
    <property type="term" value="F:DNA binding"/>
    <property type="evidence" value="ECO:0007669"/>
    <property type="project" value="InterPro"/>
</dbReference>
<comment type="caution">
    <text evidence="2">The sequence shown here is derived from an EMBL/GenBank/DDBJ whole genome shotgun (WGS) entry which is preliminary data.</text>
</comment>
<dbReference type="Proteomes" id="UP000823915">
    <property type="component" value="Unassembled WGS sequence"/>
</dbReference>
<feature type="domain" description="HTH LytTR-type" evidence="1">
    <location>
        <begin position="132"/>
        <end position="235"/>
    </location>
</feature>
<evidence type="ECO:0000259" key="1">
    <source>
        <dbReference type="PROSITE" id="PS50930"/>
    </source>
</evidence>
<proteinExistence type="predicted"/>
<dbReference type="Gene3D" id="3.40.50.2300">
    <property type="match status" value="1"/>
</dbReference>